<evidence type="ECO:0000256" key="2">
    <source>
        <dbReference type="ARBA" id="ARBA00011003"/>
    </source>
</evidence>
<dbReference type="STRING" id="1231657.A0A1Y1YKU3"/>
<evidence type="ECO:0000313" key="11">
    <source>
        <dbReference type="EMBL" id="ORX98602.1"/>
    </source>
</evidence>
<dbReference type="InterPro" id="IPR027417">
    <property type="entry name" value="P-loop_NTPase"/>
</dbReference>
<gene>
    <name evidence="11" type="ORF">BCR34DRAFT_496007</name>
</gene>
<keyword evidence="6" id="KW-0547">Nucleotide-binding</keyword>
<dbReference type="GO" id="GO:0005524">
    <property type="term" value="F:ATP binding"/>
    <property type="evidence" value="ECO:0007669"/>
    <property type="project" value="UniProtKB-KW"/>
</dbReference>
<evidence type="ECO:0000256" key="8">
    <source>
        <dbReference type="ARBA" id="ARBA00022840"/>
    </source>
</evidence>
<feature type="region of interest" description="Disordered" evidence="9">
    <location>
        <begin position="1"/>
        <end position="60"/>
    </location>
</feature>
<feature type="compositionally biased region" description="Basic and acidic residues" evidence="9">
    <location>
        <begin position="23"/>
        <end position="37"/>
    </location>
</feature>
<feature type="compositionally biased region" description="Basic and acidic residues" evidence="9">
    <location>
        <begin position="1"/>
        <end position="12"/>
    </location>
</feature>
<evidence type="ECO:0000313" key="12">
    <source>
        <dbReference type="Proteomes" id="UP000193144"/>
    </source>
</evidence>
<dbReference type="GO" id="GO:0051731">
    <property type="term" value="F:polynucleotide 5'-hydroxyl-kinase activity"/>
    <property type="evidence" value="ECO:0007669"/>
    <property type="project" value="InterPro"/>
</dbReference>
<name>A0A1Y1YKU3_9PLEO</name>
<dbReference type="InterPro" id="IPR045116">
    <property type="entry name" value="Clp1/Grc3"/>
</dbReference>
<dbReference type="PANTHER" id="PTHR12755">
    <property type="entry name" value="CLEAVAGE/POLYADENYLATION FACTOR IA SUBUNIT CLP1P"/>
    <property type="match status" value="1"/>
</dbReference>
<evidence type="ECO:0000256" key="3">
    <source>
        <dbReference type="ARBA" id="ARBA00018706"/>
    </source>
</evidence>
<dbReference type="OrthoDB" id="4054781at2759"/>
<evidence type="ECO:0000256" key="7">
    <source>
        <dbReference type="ARBA" id="ARBA00022777"/>
    </source>
</evidence>
<keyword evidence="7" id="KW-0418">Kinase</keyword>
<dbReference type="Pfam" id="PF16575">
    <property type="entry name" value="CLP1_P"/>
    <property type="match status" value="1"/>
</dbReference>
<protein>
    <recommendedName>
        <fullName evidence="4">Polynucleotide 5'-hydroxyl-kinase GRC3</fullName>
    </recommendedName>
    <alternativeName>
        <fullName evidence="3">Polynucleotide 5'-hydroxyl-kinase grc3</fullName>
    </alternativeName>
</protein>
<feature type="domain" description="AAA+ ATPase" evidence="10">
    <location>
        <begin position="229"/>
        <end position="394"/>
    </location>
</feature>
<keyword evidence="5" id="KW-0808">Transferase</keyword>
<proteinExistence type="inferred from homology"/>
<reference evidence="11 12" key="1">
    <citation type="submission" date="2016-07" db="EMBL/GenBank/DDBJ databases">
        <title>Pervasive Adenine N6-methylation of Active Genes in Fungi.</title>
        <authorList>
            <consortium name="DOE Joint Genome Institute"/>
            <person name="Mondo S.J."/>
            <person name="Dannebaum R.O."/>
            <person name="Kuo R.C."/>
            <person name="Labutti K."/>
            <person name="Haridas S."/>
            <person name="Kuo A."/>
            <person name="Salamov A."/>
            <person name="Ahrendt S.R."/>
            <person name="Lipzen A."/>
            <person name="Sullivan W."/>
            <person name="Andreopoulos W.B."/>
            <person name="Clum A."/>
            <person name="Lindquist E."/>
            <person name="Daum C."/>
            <person name="Ramamoorthy G.K."/>
            <person name="Gryganskyi A."/>
            <person name="Culley D."/>
            <person name="Magnuson J.K."/>
            <person name="James T.Y."/>
            <person name="O'Malley M.A."/>
            <person name="Stajich J.E."/>
            <person name="Spatafora J.W."/>
            <person name="Visel A."/>
            <person name="Grigoriev I.V."/>
        </authorList>
    </citation>
    <scope>NUCLEOTIDE SEQUENCE [LARGE SCALE GENOMIC DNA]</scope>
    <source>
        <strain evidence="11 12">CBS 115471</strain>
    </source>
</reference>
<dbReference type="Gene3D" id="3.40.50.300">
    <property type="entry name" value="P-loop containing nucleotide triphosphate hydrolases"/>
    <property type="match status" value="1"/>
</dbReference>
<comment type="caution">
    <text evidence="11">The sequence shown here is derived from an EMBL/GenBank/DDBJ whole genome shotgun (WGS) entry which is preliminary data.</text>
</comment>
<comment type="function">
    <text evidence="1">Polynucleotide 5'-kinase involved in rRNA processing.</text>
</comment>
<dbReference type="GO" id="GO:0005634">
    <property type="term" value="C:nucleus"/>
    <property type="evidence" value="ECO:0007669"/>
    <property type="project" value="TreeGrafter"/>
</dbReference>
<dbReference type="Proteomes" id="UP000193144">
    <property type="component" value="Unassembled WGS sequence"/>
</dbReference>
<accession>A0A1Y1YKU3</accession>
<comment type="similarity">
    <text evidence="2">Belongs to the Clp1 family. NOL9/GRC3 subfamily.</text>
</comment>
<evidence type="ECO:0000256" key="9">
    <source>
        <dbReference type="SAM" id="MobiDB-lite"/>
    </source>
</evidence>
<dbReference type="AlphaFoldDB" id="A0A1Y1YKU3"/>
<dbReference type="PANTHER" id="PTHR12755:SF3">
    <property type="entry name" value="POLYNUCLEOTIDE 5'-HYDROXYL-KINASE NOL9"/>
    <property type="match status" value="1"/>
</dbReference>
<dbReference type="InterPro" id="IPR003593">
    <property type="entry name" value="AAA+_ATPase"/>
</dbReference>
<dbReference type="EMBL" id="MCFA01000212">
    <property type="protein sequence ID" value="ORX98602.1"/>
    <property type="molecule type" value="Genomic_DNA"/>
</dbReference>
<feature type="compositionally biased region" description="Acidic residues" evidence="9">
    <location>
        <begin position="51"/>
        <end position="60"/>
    </location>
</feature>
<evidence type="ECO:0000259" key="10">
    <source>
        <dbReference type="SMART" id="SM00382"/>
    </source>
</evidence>
<evidence type="ECO:0000256" key="4">
    <source>
        <dbReference type="ARBA" id="ARBA00019824"/>
    </source>
</evidence>
<keyword evidence="12" id="KW-1185">Reference proteome</keyword>
<evidence type="ECO:0000256" key="6">
    <source>
        <dbReference type="ARBA" id="ARBA00022741"/>
    </source>
</evidence>
<organism evidence="11 12">
    <name type="scientific">Clohesyomyces aquaticus</name>
    <dbReference type="NCBI Taxonomy" id="1231657"/>
    <lineage>
        <taxon>Eukaryota</taxon>
        <taxon>Fungi</taxon>
        <taxon>Dikarya</taxon>
        <taxon>Ascomycota</taxon>
        <taxon>Pezizomycotina</taxon>
        <taxon>Dothideomycetes</taxon>
        <taxon>Pleosporomycetidae</taxon>
        <taxon>Pleosporales</taxon>
        <taxon>Lindgomycetaceae</taxon>
        <taxon>Clohesyomyces</taxon>
    </lineage>
</organism>
<evidence type="ECO:0000256" key="5">
    <source>
        <dbReference type="ARBA" id="ARBA00022679"/>
    </source>
</evidence>
<sequence>MASKHSTTDSHKSARVSAVAAARAKESRQASAHDNRNESPSASSSSSMGAADEEYEDAEQDLPVMSGESEANNQQLCTWRYSSKTVLSESKAQVTIVLEKTATVSLIGCFHLVVLKGAININGANITANPRERDINRSYCVYVPSTHPVIAIRGLDNRSEIILLHCSDALPFAKTCPLFSGIWNAGSEGTVDRSFAFVRESNDDPLKRPLVPDIVGQDWISRIDEYAETFATTMIIGPPSSGKSVFSRRLLNRYLTGFGRKSPPLPSVFYLDLDPNMPEYTPHGQVSLLQVREVNLGPSFTHAAPIPGPSSCDASNVLIRAHPLPYRGYLEDRDHFLACVDDLFQTYVDLKRQYPSIPLIINTTGLDLTSNLDILLRMILRIRLQNLFHIGNLPSDESSVKAYATVKAIALETRTTFTSFAPVPSTQSSTHTATDLRSMQTLSYFHSTGLTVSTPPHRTYSSKPLSFLTPWEFTYSEVSTSCQGFIGFLILSEETPPLQLRTALNGCIVQILETSDPSLQSQFGNLPRTKKSNIPYIDKCKDDSTKPLDPRTSRLICTALIRGFLPEKGVVQLLVPKTHEVLMYGLDPRKTVLVFGCCEYPEWAYMEDAYYDVSHMQDGCEADEGVRQDGVDLPPWVESVAKMDGLGSLNAVRRVRKFHSD</sequence>
<evidence type="ECO:0000256" key="1">
    <source>
        <dbReference type="ARBA" id="ARBA00003798"/>
    </source>
</evidence>
<dbReference type="SMART" id="SM00382">
    <property type="entry name" value="AAA"/>
    <property type="match status" value="1"/>
</dbReference>
<keyword evidence="8" id="KW-0067">ATP-binding</keyword>
<dbReference type="InterPro" id="IPR032319">
    <property type="entry name" value="CLP1_P"/>
</dbReference>
<dbReference type="GO" id="GO:0000448">
    <property type="term" value="P:cleavage in ITS2 between 5.8S rRNA and LSU-rRNA of tricistronic rRNA transcript (SSU-rRNA, 5.8S rRNA, LSU-rRNA)"/>
    <property type="evidence" value="ECO:0007669"/>
    <property type="project" value="TreeGrafter"/>
</dbReference>